<feature type="transmembrane region" description="Helical" evidence="6">
    <location>
        <begin position="100"/>
        <end position="122"/>
    </location>
</feature>
<feature type="transmembrane region" description="Helical" evidence="6">
    <location>
        <begin position="314"/>
        <end position="331"/>
    </location>
</feature>
<feature type="transmembrane region" description="Helical" evidence="6">
    <location>
        <begin position="467"/>
        <end position="488"/>
    </location>
</feature>
<dbReference type="EMBL" id="QTKX01000002">
    <property type="protein sequence ID" value="MBS8265718.1"/>
    <property type="molecule type" value="Genomic_DNA"/>
</dbReference>
<feature type="transmembrane region" description="Helical" evidence="6">
    <location>
        <begin position="351"/>
        <end position="375"/>
    </location>
</feature>
<evidence type="ECO:0000313" key="8">
    <source>
        <dbReference type="Proteomes" id="UP000761411"/>
    </source>
</evidence>
<accession>A0A944GX80</accession>
<dbReference type="AlphaFoldDB" id="A0A944GX80"/>
<evidence type="ECO:0000256" key="1">
    <source>
        <dbReference type="ARBA" id="ARBA00004651"/>
    </source>
</evidence>
<evidence type="ECO:0000256" key="3">
    <source>
        <dbReference type="ARBA" id="ARBA00022692"/>
    </source>
</evidence>
<keyword evidence="3 6" id="KW-0812">Transmembrane</keyword>
<evidence type="ECO:0000256" key="6">
    <source>
        <dbReference type="SAM" id="Phobius"/>
    </source>
</evidence>
<comment type="subcellular location">
    <subcellularLocation>
        <location evidence="1">Cell membrane</location>
        <topology evidence="1">Multi-pass membrane protein</topology>
    </subcellularLocation>
</comment>
<dbReference type="Pfam" id="PF01943">
    <property type="entry name" value="Polysacc_synt"/>
    <property type="match status" value="1"/>
</dbReference>
<keyword evidence="4 6" id="KW-1133">Transmembrane helix</keyword>
<feature type="transmembrane region" description="Helical" evidence="6">
    <location>
        <begin position="63"/>
        <end position="80"/>
    </location>
</feature>
<keyword evidence="2" id="KW-1003">Cell membrane</keyword>
<evidence type="ECO:0000313" key="7">
    <source>
        <dbReference type="EMBL" id="MBS8265718.1"/>
    </source>
</evidence>
<proteinExistence type="predicted"/>
<feature type="transmembrane region" description="Helical" evidence="6">
    <location>
        <begin position="137"/>
        <end position="153"/>
    </location>
</feature>
<feature type="transmembrane region" description="Helical" evidence="6">
    <location>
        <begin position="165"/>
        <end position="187"/>
    </location>
</feature>
<dbReference type="PANTHER" id="PTHR30250">
    <property type="entry name" value="PST FAMILY PREDICTED COLANIC ACID TRANSPORTER"/>
    <property type="match status" value="1"/>
</dbReference>
<keyword evidence="8" id="KW-1185">Reference proteome</keyword>
<organism evidence="7 8">
    <name type="scientific">Mesobacillus boroniphilus</name>
    <dbReference type="NCBI Taxonomy" id="308892"/>
    <lineage>
        <taxon>Bacteria</taxon>
        <taxon>Bacillati</taxon>
        <taxon>Bacillota</taxon>
        <taxon>Bacilli</taxon>
        <taxon>Bacillales</taxon>
        <taxon>Bacillaceae</taxon>
        <taxon>Mesobacillus</taxon>
    </lineage>
</organism>
<feature type="transmembrane region" description="Helical" evidence="6">
    <location>
        <begin position="236"/>
        <end position="253"/>
    </location>
</feature>
<dbReference type="GO" id="GO:0005886">
    <property type="term" value="C:plasma membrane"/>
    <property type="evidence" value="ECO:0007669"/>
    <property type="project" value="UniProtKB-SubCell"/>
</dbReference>
<dbReference type="InterPro" id="IPR050833">
    <property type="entry name" value="Poly_Biosynth_Transport"/>
</dbReference>
<evidence type="ECO:0000256" key="5">
    <source>
        <dbReference type="ARBA" id="ARBA00023136"/>
    </source>
</evidence>
<dbReference type="InterPro" id="IPR002797">
    <property type="entry name" value="Polysacc_synth"/>
</dbReference>
<evidence type="ECO:0008006" key="9">
    <source>
        <dbReference type="Google" id="ProtNLM"/>
    </source>
</evidence>
<feature type="transmembrane region" description="Helical" evidence="6">
    <location>
        <begin position="193"/>
        <end position="215"/>
    </location>
</feature>
<sequence length="505" mass="56677">MYYYIEAMFHRKDGEFFLESKSKNKFFKGTFYVFIIKMLGAGLAFLTQVVISKAIGIEDYGSLSLFLSIANIMMVLPLIGMDTGIIRSVAAADEKSHKKWFLTITMKIATLLLALILAIVFVTRNALFEAFNLDVELSLYLMLYVIFIAYSKIMDGFLQGEHKTVVANIFNPLLNNLLKITVLAAVYTATRDLLTTVIVLLAVEMVLVIARFIYLAKGYMKVDPEPKGDVKGYVKYSLPLFFVASISILLLSLDKFILSYLMGNFEVGILKIFENYAAILALFVTPFVTLWPIMSEYYRKDKMDELKDLFKQSTLVIAALIMPAWITLTVSTEEMLGIFGVDASEIGNIRLIMFLFFLGTVYDAIIGPAGALLSMTKYSKINLYNNIALFVINIVLSFILISQIGLLGAAISFSASKIFINTLNVYQNKRLFNLFPYGKMHFLLIAAGIPVYYIGSWAKSFIDAGSIITIGTIGILSYILYLSFFIALNKESAKKLLIQIKKRKG</sequence>
<reference evidence="7 8" key="1">
    <citation type="journal article" date="2021" name="Microorganisms">
        <title>Bacterial Dimethylsulfoniopropionate Biosynthesis in the East China Sea.</title>
        <authorList>
            <person name="Liu J."/>
            <person name="Zhang Y."/>
            <person name="Liu J."/>
            <person name="Zhong H."/>
            <person name="Williams B.T."/>
            <person name="Zheng Y."/>
            <person name="Curson A.R.J."/>
            <person name="Sun C."/>
            <person name="Sun H."/>
            <person name="Song D."/>
            <person name="Wagner Mackenzie B."/>
            <person name="Bermejo Martinez A."/>
            <person name="Todd J.D."/>
            <person name="Zhang X.H."/>
        </authorList>
    </citation>
    <scope>NUCLEOTIDE SEQUENCE [LARGE SCALE GENOMIC DNA]</scope>
    <source>
        <strain evidence="7 8">ESS08</strain>
    </source>
</reference>
<feature type="transmembrane region" description="Helical" evidence="6">
    <location>
        <begin position="31"/>
        <end position="51"/>
    </location>
</feature>
<gene>
    <name evidence="7" type="ORF">DYI25_14925</name>
</gene>
<feature type="transmembrane region" description="Helical" evidence="6">
    <location>
        <begin position="273"/>
        <end position="293"/>
    </location>
</feature>
<dbReference type="Proteomes" id="UP000761411">
    <property type="component" value="Unassembled WGS sequence"/>
</dbReference>
<dbReference type="PANTHER" id="PTHR30250:SF11">
    <property type="entry name" value="O-ANTIGEN TRANSPORTER-RELATED"/>
    <property type="match status" value="1"/>
</dbReference>
<evidence type="ECO:0000256" key="4">
    <source>
        <dbReference type="ARBA" id="ARBA00022989"/>
    </source>
</evidence>
<protein>
    <recommendedName>
        <fullName evidence="9">Polysaccharide biosynthesis protein C-terminal domain-containing protein</fullName>
    </recommendedName>
</protein>
<feature type="transmembrane region" description="Helical" evidence="6">
    <location>
        <begin position="387"/>
        <end position="414"/>
    </location>
</feature>
<keyword evidence="5 6" id="KW-0472">Membrane</keyword>
<name>A0A944GX80_9BACI</name>
<feature type="transmembrane region" description="Helical" evidence="6">
    <location>
        <begin position="434"/>
        <end position="455"/>
    </location>
</feature>
<evidence type="ECO:0000256" key="2">
    <source>
        <dbReference type="ARBA" id="ARBA00022475"/>
    </source>
</evidence>
<comment type="caution">
    <text evidence="7">The sequence shown here is derived from an EMBL/GenBank/DDBJ whole genome shotgun (WGS) entry which is preliminary data.</text>
</comment>